<feature type="region of interest" description="Disordered" evidence="1">
    <location>
        <begin position="81"/>
        <end position="146"/>
    </location>
</feature>
<dbReference type="Proteomes" id="UP000612055">
    <property type="component" value="Unassembled WGS sequence"/>
</dbReference>
<protein>
    <submittedName>
        <fullName evidence="3">Uncharacterized protein</fullName>
    </submittedName>
</protein>
<organism evidence="3 4">
    <name type="scientific">Edaphochlamys debaryana</name>
    <dbReference type="NCBI Taxonomy" id="47281"/>
    <lineage>
        <taxon>Eukaryota</taxon>
        <taxon>Viridiplantae</taxon>
        <taxon>Chlorophyta</taxon>
        <taxon>core chlorophytes</taxon>
        <taxon>Chlorophyceae</taxon>
        <taxon>CS clade</taxon>
        <taxon>Chlamydomonadales</taxon>
        <taxon>Chlamydomonadales incertae sedis</taxon>
        <taxon>Edaphochlamys</taxon>
    </lineage>
</organism>
<evidence type="ECO:0000313" key="3">
    <source>
        <dbReference type="EMBL" id="KAG2489341.1"/>
    </source>
</evidence>
<gene>
    <name evidence="3" type="ORF">HYH03_012171</name>
</gene>
<feature type="transmembrane region" description="Helical" evidence="2">
    <location>
        <begin position="165"/>
        <end position="186"/>
    </location>
</feature>
<proteinExistence type="predicted"/>
<dbReference type="OrthoDB" id="515160at2759"/>
<evidence type="ECO:0000256" key="2">
    <source>
        <dbReference type="SAM" id="Phobius"/>
    </source>
</evidence>
<comment type="caution">
    <text evidence="3">The sequence shown here is derived from an EMBL/GenBank/DDBJ whole genome shotgun (WGS) entry which is preliminary data.</text>
</comment>
<feature type="compositionally biased region" description="Low complexity" evidence="1">
    <location>
        <begin position="95"/>
        <end position="120"/>
    </location>
</feature>
<keyword evidence="2" id="KW-1133">Transmembrane helix</keyword>
<evidence type="ECO:0000256" key="1">
    <source>
        <dbReference type="SAM" id="MobiDB-lite"/>
    </source>
</evidence>
<keyword evidence="4" id="KW-1185">Reference proteome</keyword>
<sequence length="197" mass="20692">MLQGTAMRNCAPAARSAGRACPSLPARRLRLTVRANQNSGKVWGAEQENAAQVRRLISRDRKEFLGNEGDILDKYNVELGDAGRTATPPTPSPSAGPTISATTPNPFGSPAASANPFGSSPAPPASPFGSRQAIEPTGLRPDMSPDPFVKETPVNFIKSITLTQIVLFCSFTLIIVGTVATFNFVLGTGAIRIAGID</sequence>
<dbReference type="EMBL" id="JAEHOE010000074">
    <property type="protein sequence ID" value="KAG2489341.1"/>
    <property type="molecule type" value="Genomic_DNA"/>
</dbReference>
<evidence type="ECO:0000313" key="4">
    <source>
        <dbReference type="Proteomes" id="UP000612055"/>
    </source>
</evidence>
<keyword evidence="2" id="KW-0812">Transmembrane</keyword>
<accession>A0A836BUA3</accession>
<reference evidence="3" key="1">
    <citation type="journal article" date="2020" name="bioRxiv">
        <title>Comparative genomics of Chlamydomonas.</title>
        <authorList>
            <person name="Craig R.J."/>
            <person name="Hasan A.R."/>
            <person name="Ness R.W."/>
            <person name="Keightley P.D."/>
        </authorList>
    </citation>
    <scope>NUCLEOTIDE SEQUENCE</scope>
    <source>
        <strain evidence="3">CCAP 11/70</strain>
    </source>
</reference>
<keyword evidence="2" id="KW-0472">Membrane</keyword>
<name>A0A836BUA3_9CHLO</name>
<dbReference type="AlphaFoldDB" id="A0A836BUA3"/>